<dbReference type="InterPro" id="IPR045738">
    <property type="entry name" value="DUF6088"/>
</dbReference>
<dbReference type="Pfam" id="PF19570">
    <property type="entry name" value="DUF6088"/>
    <property type="match status" value="1"/>
</dbReference>
<evidence type="ECO:0008006" key="3">
    <source>
        <dbReference type="Google" id="ProtNLM"/>
    </source>
</evidence>
<organism evidence="1 2">
    <name type="scientific">Tannerella forsythia</name>
    <name type="common">Bacteroides forsythus</name>
    <dbReference type="NCBI Taxonomy" id="28112"/>
    <lineage>
        <taxon>Bacteria</taxon>
        <taxon>Pseudomonadati</taxon>
        <taxon>Bacteroidota</taxon>
        <taxon>Bacteroidia</taxon>
        <taxon>Bacteroidales</taxon>
        <taxon>Tannerellaceae</taxon>
        <taxon>Tannerella</taxon>
    </lineage>
</organism>
<dbReference type="OrthoDB" id="9798200at2"/>
<name>A0A3P1XXR8_TANFO</name>
<accession>A0A3P1XXR8</accession>
<proteinExistence type="predicted"/>
<sequence length="239" mass="27477">MTNTIKDTIATFPFGFVFTPKDFSIDPRKQATVNRILNYMVDAGEIRKVSKGRFYKPKMTEFGELPLDTYELVKDLLEKNGKVVGYLTGYTAFNELGLITQVPFVLQVGTNDEKKNLTRGFYRITFIKQKNVITKENIPLLRLLDCLRFFNNIPDSMPDETCCRLLFLLTALSADQKNEIKRLSLNYTPQATALLGAMLETLNPKEDTDEIFNALNPQTYYKLSISTNILFNQKKWNIK</sequence>
<protein>
    <recommendedName>
        <fullName evidence="3">AbiEi antitoxin C-terminal domain-containing protein</fullName>
    </recommendedName>
</protein>
<evidence type="ECO:0000313" key="1">
    <source>
        <dbReference type="EMBL" id="RRD62768.1"/>
    </source>
</evidence>
<dbReference type="RefSeq" id="WP_124750528.1">
    <property type="nucleotide sequence ID" value="NZ_RQYS01000005.1"/>
</dbReference>
<reference evidence="1 2" key="1">
    <citation type="submission" date="2018-11" db="EMBL/GenBank/DDBJ databases">
        <title>Genomes From Bacteria Associated with the Canine Oral Cavity: a Test Case for Automated Genome-Based Taxonomic Assignment.</title>
        <authorList>
            <person name="Coil D.A."/>
            <person name="Jospin G."/>
            <person name="Darling A.E."/>
            <person name="Wallis C."/>
            <person name="Davis I.J."/>
            <person name="Harris S."/>
            <person name="Eisen J.A."/>
            <person name="Holcombe L.J."/>
            <person name="O'Flynn C."/>
        </authorList>
    </citation>
    <scope>NUCLEOTIDE SEQUENCE [LARGE SCALE GENOMIC DNA]</scope>
    <source>
        <strain evidence="1 2">OH2617_COT-023</strain>
    </source>
</reference>
<dbReference type="Proteomes" id="UP000278609">
    <property type="component" value="Unassembled WGS sequence"/>
</dbReference>
<dbReference type="EMBL" id="RQYS01000005">
    <property type="protein sequence ID" value="RRD62768.1"/>
    <property type="molecule type" value="Genomic_DNA"/>
</dbReference>
<comment type="caution">
    <text evidence="1">The sequence shown here is derived from an EMBL/GenBank/DDBJ whole genome shotgun (WGS) entry which is preliminary data.</text>
</comment>
<gene>
    <name evidence="1" type="ORF">EII40_01580</name>
</gene>
<evidence type="ECO:0000313" key="2">
    <source>
        <dbReference type="Proteomes" id="UP000278609"/>
    </source>
</evidence>
<dbReference type="AlphaFoldDB" id="A0A3P1XXR8"/>